<dbReference type="InterPro" id="IPR005123">
    <property type="entry name" value="Oxoglu/Fe-dep_dioxygenase_dom"/>
</dbReference>
<dbReference type="GO" id="GO:0008198">
    <property type="term" value="F:ferrous iron binding"/>
    <property type="evidence" value="ECO:0007669"/>
    <property type="project" value="TreeGrafter"/>
</dbReference>
<dbReference type="RefSeq" id="WP_075732265.1">
    <property type="nucleotide sequence ID" value="NZ_CP009249.1"/>
</dbReference>
<evidence type="ECO:0000256" key="4">
    <source>
        <dbReference type="ARBA" id="ARBA00023004"/>
    </source>
</evidence>
<name>A0A1L7D0G6_9CORY</name>
<dbReference type="Pfam" id="PF13532">
    <property type="entry name" value="2OG-FeII_Oxy_2"/>
    <property type="match status" value="1"/>
</dbReference>
<comment type="cofactor">
    <cofactor evidence="5">
        <name>Fe(2+)</name>
        <dbReference type="ChEBI" id="CHEBI:29033"/>
    </cofactor>
    <text evidence="5">Binds 1 Fe(2+) ion per subunit.</text>
</comment>
<accession>A0A1L7D0G6</accession>
<reference evidence="7 8" key="1">
    <citation type="submission" date="2014-08" db="EMBL/GenBank/DDBJ databases">
        <title>Complete genome sequence of Corynebacterium phocae M408/89/1(T)(=DSM 44612(T)), isolated from the common seal (Phoca vitulina).</title>
        <authorList>
            <person name="Ruckert C."/>
            <person name="Albersmeier A."/>
            <person name="Winkler A."/>
            <person name="Kalinowski J."/>
        </authorList>
    </citation>
    <scope>NUCLEOTIDE SEQUENCE [LARGE SCALE GENOMIC DNA]</scope>
    <source>
        <strain evidence="7 8">M408/89/1</strain>
    </source>
</reference>
<evidence type="ECO:0000256" key="1">
    <source>
        <dbReference type="ARBA" id="ARBA00022723"/>
    </source>
</evidence>
<feature type="binding site" evidence="5">
    <location>
        <position position="137"/>
    </location>
    <ligand>
        <name>Fe cation</name>
        <dbReference type="ChEBI" id="CHEBI:24875"/>
        <note>catalytic</note>
    </ligand>
</feature>
<keyword evidence="8" id="KW-1185">Reference proteome</keyword>
<proteinExistence type="predicted"/>
<dbReference type="AlphaFoldDB" id="A0A1L7D0G6"/>
<feature type="binding site" evidence="5">
    <location>
        <position position="135"/>
    </location>
    <ligand>
        <name>Fe cation</name>
        <dbReference type="ChEBI" id="CHEBI:24875"/>
        <note>catalytic</note>
    </ligand>
</feature>
<dbReference type="PANTHER" id="PTHR16557">
    <property type="entry name" value="ALKYLATED DNA REPAIR PROTEIN ALKB-RELATED"/>
    <property type="match status" value="1"/>
</dbReference>
<dbReference type="EMBL" id="CP009249">
    <property type="protein sequence ID" value="APT91639.1"/>
    <property type="molecule type" value="Genomic_DNA"/>
</dbReference>
<evidence type="ECO:0000259" key="6">
    <source>
        <dbReference type="PROSITE" id="PS51471"/>
    </source>
</evidence>
<sequence>MLFFTPPRSPAKIAPGVAHLPGWLGLDQQRQLVEEMRDLAAKYAGTPMAMYRPKLKSGWMSVHQFHLGRYWDYRNYRYQDVIDGVRVPPMTESLTSLAGTALAAARRIAPELDSHLIPEMALINYYPPGAAMGMHLDDFEEANKPVISLSIGDEAIFRMGNTENRNKPWRDVLVASGDLVVFGGPARYAYHGIVKVTPGTLPEGCGLDQGRINITIRQVKK</sequence>
<feature type="binding site" evidence="5">
    <location>
        <position position="191"/>
    </location>
    <ligand>
        <name>Fe cation</name>
        <dbReference type="ChEBI" id="CHEBI:24875"/>
        <note>catalytic</note>
    </ligand>
</feature>
<dbReference type="Proteomes" id="UP000185491">
    <property type="component" value="Chromosome"/>
</dbReference>
<dbReference type="PANTHER" id="PTHR16557:SF2">
    <property type="entry name" value="NUCLEIC ACID DIOXYGENASE ALKBH1"/>
    <property type="match status" value="1"/>
</dbReference>
<keyword evidence="2" id="KW-0223">Dioxygenase</keyword>
<dbReference type="GO" id="GO:0035516">
    <property type="term" value="F:broad specificity oxidative DNA demethylase activity"/>
    <property type="evidence" value="ECO:0007669"/>
    <property type="project" value="TreeGrafter"/>
</dbReference>
<dbReference type="GO" id="GO:0035515">
    <property type="term" value="F:oxidative RNA demethylase activity"/>
    <property type="evidence" value="ECO:0007669"/>
    <property type="project" value="TreeGrafter"/>
</dbReference>
<evidence type="ECO:0000313" key="7">
    <source>
        <dbReference type="EMBL" id="APT91639.1"/>
    </source>
</evidence>
<dbReference type="InterPro" id="IPR004574">
    <property type="entry name" value="Alkb"/>
</dbReference>
<evidence type="ECO:0000256" key="2">
    <source>
        <dbReference type="ARBA" id="ARBA00022964"/>
    </source>
</evidence>
<gene>
    <name evidence="7" type="ORF">CPHO_00385</name>
</gene>
<keyword evidence="4 5" id="KW-0408">Iron</keyword>
<organism evidence="7 8">
    <name type="scientific">Corynebacterium phocae</name>
    <dbReference type="NCBI Taxonomy" id="161895"/>
    <lineage>
        <taxon>Bacteria</taxon>
        <taxon>Bacillati</taxon>
        <taxon>Actinomycetota</taxon>
        <taxon>Actinomycetes</taxon>
        <taxon>Mycobacteriales</taxon>
        <taxon>Corynebacteriaceae</taxon>
        <taxon>Corynebacterium</taxon>
    </lineage>
</organism>
<protein>
    <submittedName>
        <fullName evidence="7">DNA repair protein</fullName>
    </submittedName>
</protein>
<evidence type="ECO:0000313" key="8">
    <source>
        <dbReference type="Proteomes" id="UP000185491"/>
    </source>
</evidence>
<dbReference type="GO" id="GO:0005737">
    <property type="term" value="C:cytoplasm"/>
    <property type="evidence" value="ECO:0007669"/>
    <property type="project" value="TreeGrafter"/>
</dbReference>
<evidence type="ECO:0000256" key="5">
    <source>
        <dbReference type="PIRSR" id="PIRSR604574-2"/>
    </source>
</evidence>
<dbReference type="Gene3D" id="2.60.120.590">
    <property type="entry name" value="Alpha-ketoglutarate-dependent dioxygenase AlkB-like"/>
    <property type="match status" value="1"/>
</dbReference>
<keyword evidence="1 5" id="KW-0479">Metal-binding</keyword>
<dbReference type="STRING" id="161895.CPHO_00385"/>
<dbReference type="OrthoDB" id="9796932at2"/>
<evidence type="ECO:0000256" key="3">
    <source>
        <dbReference type="ARBA" id="ARBA00023002"/>
    </source>
</evidence>
<dbReference type="KEGG" id="cpho:CPHO_00385"/>
<dbReference type="InterPro" id="IPR027450">
    <property type="entry name" value="AlkB-like"/>
</dbReference>
<dbReference type="SUPFAM" id="SSF51197">
    <property type="entry name" value="Clavaminate synthase-like"/>
    <property type="match status" value="1"/>
</dbReference>
<dbReference type="InterPro" id="IPR037151">
    <property type="entry name" value="AlkB-like_sf"/>
</dbReference>
<keyword evidence="3" id="KW-0560">Oxidoreductase</keyword>
<feature type="domain" description="Fe2OG dioxygenase" evidence="6">
    <location>
        <begin position="117"/>
        <end position="220"/>
    </location>
</feature>
<dbReference type="GO" id="GO:0035513">
    <property type="term" value="P:oxidative RNA demethylation"/>
    <property type="evidence" value="ECO:0007669"/>
    <property type="project" value="TreeGrafter"/>
</dbReference>
<dbReference type="PROSITE" id="PS51471">
    <property type="entry name" value="FE2OG_OXY"/>
    <property type="match status" value="1"/>
</dbReference>